<feature type="region of interest" description="Disordered" evidence="1">
    <location>
        <begin position="34"/>
        <end position="60"/>
    </location>
</feature>
<gene>
    <name evidence="2" type="ORF">GWK47_050016</name>
</gene>
<accession>A0A8J4Y9G4</accession>
<dbReference type="AlphaFoldDB" id="A0A8J4Y9G4"/>
<proteinExistence type="predicted"/>
<protein>
    <submittedName>
        <fullName evidence="2">Uncharacterized protein</fullName>
    </submittedName>
</protein>
<reference evidence="2" key="1">
    <citation type="submission" date="2020-07" db="EMBL/GenBank/DDBJ databases">
        <title>The High-quality genome of the commercially important snow crab, Chionoecetes opilio.</title>
        <authorList>
            <person name="Jeong J.-H."/>
            <person name="Ryu S."/>
        </authorList>
    </citation>
    <scope>NUCLEOTIDE SEQUENCE</scope>
    <source>
        <strain evidence="2">MADBK_172401_WGS</strain>
        <tissue evidence="2">Digestive gland</tissue>
    </source>
</reference>
<keyword evidence="3" id="KW-1185">Reference proteome</keyword>
<sequence>MSQPSVQSLHHTVKHSSGSAGLRQYRPHSLWTCYSHSREPRGGLSPQSGGRHSSSSLQGQAITRCPGAMSLMAGWPPRPTPAASSREVWPAAGNQLGELCLSQPVSRPRSRPGRRGGSPPRVLRAGKIDSG</sequence>
<feature type="compositionally biased region" description="Low complexity" evidence="1">
    <location>
        <begin position="45"/>
        <end position="60"/>
    </location>
</feature>
<dbReference type="Proteomes" id="UP000770661">
    <property type="component" value="Unassembled WGS sequence"/>
</dbReference>
<evidence type="ECO:0000313" key="3">
    <source>
        <dbReference type="Proteomes" id="UP000770661"/>
    </source>
</evidence>
<feature type="region of interest" description="Disordered" evidence="1">
    <location>
        <begin position="1"/>
        <end position="22"/>
    </location>
</feature>
<feature type="region of interest" description="Disordered" evidence="1">
    <location>
        <begin position="99"/>
        <end position="131"/>
    </location>
</feature>
<evidence type="ECO:0000313" key="2">
    <source>
        <dbReference type="EMBL" id="KAG0719661.1"/>
    </source>
</evidence>
<dbReference type="EMBL" id="JACEEZ010014154">
    <property type="protein sequence ID" value="KAG0719661.1"/>
    <property type="molecule type" value="Genomic_DNA"/>
</dbReference>
<comment type="caution">
    <text evidence="2">The sequence shown here is derived from an EMBL/GenBank/DDBJ whole genome shotgun (WGS) entry which is preliminary data.</text>
</comment>
<organism evidence="2 3">
    <name type="scientific">Chionoecetes opilio</name>
    <name type="common">Atlantic snow crab</name>
    <name type="synonym">Cancer opilio</name>
    <dbReference type="NCBI Taxonomy" id="41210"/>
    <lineage>
        <taxon>Eukaryota</taxon>
        <taxon>Metazoa</taxon>
        <taxon>Ecdysozoa</taxon>
        <taxon>Arthropoda</taxon>
        <taxon>Crustacea</taxon>
        <taxon>Multicrustacea</taxon>
        <taxon>Malacostraca</taxon>
        <taxon>Eumalacostraca</taxon>
        <taxon>Eucarida</taxon>
        <taxon>Decapoda</taxon>
        <taxon>Pleocyemata</taxon>
        <taxon>Brachyura</taxon>
        <taxon>Eubrachyura</taxon>
        <taxon>Majoidea</taxon>
        <taxon>Majidae</taxon>
        <taxon>Chionoecetes</taxon>
    </lineage>
</organism>
<name>A0A8J4Y9G4_CHIOP</name>
<evidence type="ECO:0000256" key="1">
    <source>
        <dbReference type="SAM" id="MobiDB-lite"/>
    </source>
</evidence>
<feature type="compositionally biased region" description="Polar residues" evidence="1">
    <location>
        <begin position="1"/>
        <end position="19"/>
    </location>
</feature>